<name>A0ACB9KRL5_BAUVA</name>
<proteinExistence type="predicted"/>
<reference evidence="1 2" key="1">
    <citation type="journal article" date="2022" name="DNA Res.">
        <title>Chromosomal-level genome assembly of the orchid tree Bauhinia variegata (Leguminosae; Cercidoideae) supports the allotetraploid origin hypothesis of Bauhinia.</title>
        <authorList>
            <person name="Zhong Y."/>
            <person name="Chen Y."/>
            <person name="Zheng D."/>
            <person name="Pang J."/>
            <person name="Liu Y."/>
            <person name="Luo S."/>
            <person name="Meng S."/>
            <person name="Qian L."/>
            <person name="Wei D."/>
            <person name="Dai S."/>
            <person name="Zhou R."/>
        </authorList>
    </citation>
    <scope>NUCLEOTIDE SEQUENCE [LARGE SCALE GENOMIC DNA]</scope>
    <source>
        <strain evidence="1">BV-YZ2020</strain>
    </source>
</reference>
<keyword evidence="2" id="KW-1185">Reference proteome</keyword>
<comment type="caution">
    <text evidence="1">The sequence shown here is derived from an EMBL/GenBank/DDBJ whole genome shotgun (WGS) entry which is preliminary data.</text>
</comment>
<evidence type="ECO:0000313" key="2">
    <source>
        <dbReference type="Proteomes" id="UP000828941"/>
    </source>
</evidence>
<dbReference type="Proteomes" id="UP000828941">
    <property type="component" value="Chromosome 13"/>
</dbReference>
<protein>
    <submittedName>
        <fullName evidence="1">Uncharacterized protein</fullName>
    </submittedName>
</protein>
<dbReference type="EMBL" id="CM039438">
    <property type="protein sequence ID" value="KAI4300004.1"/>
    <property type="molecule type" value="Genomic_DNA"/>
</dbReference>
<accession>A0ACB9KRL5</accession>
<evidence type="ECO:0000313" key="1">
    <source>
        <dbReference type="EMBL" id="KAI4300004.1"/>
    </source>
</evidence>
<gene>
    <name evidence="1" type="ORF">L6164_033424</name>
</gene>
<sequence length="275" mass="31288">MEKYFKRKSPTEESSSQVETIDESRNRTQGLAFSGNDESMSSSNQGNFLANHNEAIHKVLKNARGNLKLTAPAIQKDIVRAAAARRNLSGRGLNQETTIKKAGDTRWGSHYSTLPNLAFLFSSMIDVIELVEEDGIISEQRAEACALLNSMQSFEFVFILLLMKNILGITHELSQALQRSDQDIVNAMKLVTVSKQKLQDIRDDGWHSLLNEVSLFCEKHNIDIPNMNDIFRTQGRSRRKMEKVSNLLLFQVELFYQVIDLQLQELNNHFTEVNI</sequence>
<organism evidence="1 2">
    <name type="scientific">Bauhinia variegata</name>
    <name type="common">Purple orchid tree</name>
    <name type="synonym">Phanera variegata</name>
    <dbReference type="NCBI Taxonomy" id="167791"/>
    <lineage>
        <taxon>Eukaryota</taxon>
        <taxon>Viridiplantae</taxon>
        <taxon>Streptophyta</taxon>
        <taxon>Embryophyta</taxon>
        <taxon>Tracheophyta</taxon>
        <taxon>Spermatophyta</taxon>
        <taxon>Magnoliopsida</taxon>
        <taxon>eudicotyledons</taxon>
        <taxon>Gunneridae</taxon>
        <taxon>Pentapetalae</taxon>
        <taxon>rosids</taxon>
        <taxon>fabids</taxon>
        <taxon>Fabales</taxon>
        <taxon>Fabaceae</taxon>
        <taxon>Cercidoideae</taxon>
        <taxon>Cercideae</taxon>
        <taxon>Bauhiniinae</taxon>
        <taxon>Bauhinia</taxon>
    </lineage>
</organism>